<evidence type="ECO:0000256" key="10">
    <source>
        <dbReference type="PROSITE-ProRule" id="PRU10141"/>
    </source>
</evidence>
<dbReference type="CDD" id="cd14066">
    <property type="entry name" value="STKc_IRAK"/>
    <property type="match status" value="1"/>
</dbReference>
<evidence type="ECO:0000256" key="7">
    <source>
        <dbReference type="ARBA" id="ARBA00022777"/>
    </source>
</evidence>
<dbReference type="EC" id="2.7.11.1" evidence="2"/>
<dbReference type="Gene3D" id="3.30.200.20">
    <property type="entry name" value="Phosphorylase Kinase, domain 1"/>
    <property type="match status" value="1"/>
</dbReference>
<dbReference type="InterPro" id="IPR057188">
    <property type="entry name" value="DUF7866"/>
</dbReference>
<keyword evidence="5" id="KW-0808">Transferase</keyword>
<evidence type="ECO:0000256" key="2">
    <source>
        <dbReference type="ARBA" id="ARBA00012513"/>
    </source>
</evidence>
<dbReference type="Gene3D" id="1.10.510.10">
    <property type="entry name" value="Transferase(Phosphotransferase) domain 1"/>
    <property type="match status" value="1"/>
</dbReference>
<keyword evidence="3" id="KW-1003">Cell membrane</keyword>
<feature type="compositionally biased region" description="Basic and acidic residues" evidence="11">
    <location>
        <begin position="1511"/>
        <end position="1531"/>
    </location>
</feature>
<dbReference type="Proteomes" id="UP000682877">
    <property type="component" value="Chromosome 6"/>
</dbReference>
<comment type="subcellular location">
    <subcellularLocation>
        <location evidence="1">Cell membrane</location>
    </subcellularLocation>
</comment>
<dbReference type="PROSITE" id="PS00108">
    <property type="entry name" value="PROTEIN_KINASE_ST"/>
    <property type="match status" value="1"/>
</dbReference>
<dbReference type="InterPro" id="IPR001245">
    <property type="entry name" value="Ser-Thr/Tyr_kinase_cat_dom"/>
</dbReference>
<dbReference type="InterPro" id="IPR000719">
    <property type="entry name" value="Prot_kinase_dom"/>
</dbReference>
<feature type="region of interest" description="Disordered" evidence="11">
    <location>
        <begin position="1511"/>
        <end position="1537"/>
    </location>
</feature>
<dbReference type="SMART" id="SM00256">
    <property type="entry name" value="FBOX"/>
    <property type="match status" value="1"/>
</dbReference>
<evidence type="ECO:0000256" key="6">
    <source>
        <dbReference type="ARBA" id="ARBA00022741"/>
    </source>
</evidence>
<dbReference type="PROSITE" id="PS50181">
    <property type="entry name" value="FBOX"/>
    <property type="match status" value="1"/>
</dbReference>
<dbReference type="PROSITE" id="PS50011">
    <property type="entry name" value="PROTEIN_KINASE_DOM"/>
    <property type="match status" value="1"/>
</dbReference>
<keyword evidence="4" id="KW-0723">Serine/threonine-protein kinase</keyword>
<dbReference type="SUPFAM" id="SSF52047">
    <property type="entry name" value="RNI-like"/>
    <property type="match status" value="1"/>
</dbReference>
<dbReference type="Pfam" id="PF07714">
    <property type="entry name" value="PK_Tyr_Ser-Thr"/>
    <property type="match status" value="1"/>
</dbReference>
<dbReference type="GO" id="GO:0006952">
    <property type="term" value="P:defense response"/>
    <property type="evidence" value="ECO:0007669"/>
    <property type="project" value="UniProtKB-KW"/>
</dbReference>
<dbReference type="InterPro" id="IPR036598">
    <property type="entry name" value="GOLD_dom_sf"/>
</dbReference>
<dbReference type="FunFam" id="1.10.510.10:FF:000258">
    <property type="entry name" value="Probable serine/threonine-protein kinase PBL8"/>
    <property type="match status" value="1"/>
</dbReference>
<feature type="domain" description="Protein kinase" evidence="12">
    <location>
        <begin position="69"/>
        <end position="350"/>
    </location>
</feature>
<evidence type="ECO:0000256" key="8">
    <source>
        <dbReference type="ARBA" id="ARBA00022821"/>
    </source>
</evidence>
<evidence type="ECO:0000256" key="1">
    <source>
        <dbReference type="ARBA" id="ARBA00004236"/>
    </source>
</evidence>
<dbReference type="FunFam" id="3.30.200.20:FF:000228">
    <property type="entry name" value="Serine/threonine-protein kinase BIK1"/>
    <property type="match status" value="1"/>
</dbReference>
<dbReference type="SMR" id="A0A8S2AE61"/>
<dbReference type="Gene3D" id="1.20.1280.50">
    <property type="match status" value="1"/>
</dbReference>
<gene>
    <name evidence="14" type="ORF">AARE701A_LOCUS14149</name>
</gene>
<evidence type="ECO:0000259" key="12">
    <source>
        <dbReference type="PROSITE" id="PS50011"/>
    </source>
</evidence>
<dbReference type="GO" id="GO:0004674">
    <property type="term" value="F:protein serine/threonine kinase activity"/>
    <property type="evidence" value="ECO:0007669"/>
    <property type="project" value="UniProtKB-KW"/>
</dbReference>
<keyword evidence="15" id="KW-1185">Reference proteome</keyword>
<dbReference type="PANTHER" id="PTHR47532:SF1">
    <property type="entry name" value="RETINAL-BINDING PROTEIN"/>
    <property type="match status" value="1"/>
</dbReference>
<dbReference type="SUPFAM" id="SSF56112">
    <property type="entry name" value="Protein kinase-like (PK-like)"/>
    <property type="match status" value="1"/>
</dbReference>
<sequence>MGNCGTRDEAAVFTPQAQAQQLQKKHSRSVSDLSDPSTPRFRDDSRTPLSYAQVIPFTLFELETITKSFRPDYILGEGGFGTVYKGYIDDNLRVGLKSLPVAVKVLNKEGLQGHREWLTEVNFLGQLRHPNLVKLIGYCCEDDHRLLVYEFMLRGSLENHLFRKTTAPLSWSRRMMIALGAAKGLAFLHNAERPVIYRDFKTSNILLDSDYTAKLSDFGLAKAGPQGDETHVSTRVMGTYGYAAPEYVMTGHLTARSDVYSFGVVLLEMLTGRKSVDKTRPSKEQNLVDWARPKLNDKRKLLQIIDPRLENQYSVRAAQKACSLAYYCLSQNPKARPLMSDVVETLEPLQCTGDALIPGATTAAGAAFAMGGVPDYRMHRRFAKNVGPGDGTGLNAEEMWPVEVGMEYRVWRRKLMTPLELCLECKCCSSTTCATMPCCFGINCQLPNKPFGVCAFVPKSCHYRAKNLKMASTEGLMPITRAFLASYYDKYPFSPLSDDVSRLSSDIASLIQLLTVQSPPSQGETSLIDEANRQPPHKIDENMWKNREQMEEILFLLSPSRWPVQLREPSTSEDAEFASILRTLKDNFDNAFTAMISFQTKNSERIFSTVMTYMPQDFRGTLIRQQKERSERNKQAEVDALVSSGGSIRDTYALLWKQQMERRRQLAQLGSATGVYKTLVKYLVGVPQVLLDFIRQINDDDGPMEEQRERYGPPLYSLTKMVMAIRVFLTLLWARYDTFKLSKDQMNLLSEAAIVYTSEFERFVTFISDVFANSPFFISADTAGILGSRDNEEYKEIIVQAGRTYEISLMISMDIGFSVEYISASGEKTLILPYRRYEADQGNFSTLMAGNYKLVWDNSYSTFFKKTLRYKVDCIPPVVEPEPEPRNYAITFVALVVALWGVTKAQPSGSCVSTLTSDHSLSVPQLHHRKLNHSLTALLFSARLCHQIFTAVHLLSRKQSDPQHRPYRRMLVQELEVVPRPFPPLVPARPAGTRDVSLMINLTQQNQLQNQTLQKSEGIFRANMERSSSSSSSSSCDQVWNLGLPYPTFTLANDDKPYLITVSDDHSVKVKNVDWISKLPDDVLLIILSRLSTEEAIRTSVVSKRWEHVWNQMSHLVFDMRKKIINSNNTLDGSNPVATLITQVINNHRGHLESCVIIHVPYQGGNGMLNSWIRLLSCVKRTKVLTLRYHYGTWDRKFKTFNFSPDSLSHPSLMSLSLHSYFLESSHPLRNCSNLRTLKLLSIVAPEIGVFNRVLASCPCLEVLVLGICCFKKSRVPLKIENKKLKLLQVSSLERIDAIEVSTTSLDILAIIDICCRRDDLSLQSPQLQFNRNFWVLGPYVPHISYNISEEKSIGNEEFVNTIYGELLRPFAILYVALSVSVDLMNPTEVERLRQVLGLWTRKILELEIIFKDNNGPREENESWHKKLWEENNKKDPFPNAKFRVDTVWMYNFSGSEEEFALVTCLIRQGTVVEKMMIKTSTFPARKRLKIEAAVAKLQALQTKLTIKYEGERKNEKSSEGETIGDKDFEVRTISGR</sequence>
<dbReference type="SUPFAM" id="SSF101576">
    <property type="entry name" value="Supernatant protein factor (SPF), C-terminal domain"/>
    <property type="match status" value="1"/>
</dbReference>
<protein>
    <recommendedName>
        <fullName evidence="2">non-specific serine/threonine protein kinase</fullName>
        <ecNumber evidence="2">2.7.11.1</ecNumber>
    </recommendedName>
</protein>
<dbReference type="Pfam" id="PF00646">
    <property type="entry name" value="F-box"/>
    <property type="match status" value="1"/>
</dbReference>
<dbReference type="InterPro" id="IPR011009">
    <property type="entry name" value="Kinase-like_dom_sf"/>
</dbReference>
<dbReference type="InterPro" id="IPR008271">
    <property type="entry name" value="Ser/Thr_kinase_AS"/>
</dbReference>
<evidence type="ECO:0000256" key="5">
    <source>
        <dbReference type="ARBA" id="ARBA00022679"/>
    </source>
</evidence>
<evidence type="ECO:0000256" key="4">
    <source>
        <dbReference type="ARBA" id="ARBA00022527"/>
    </source>
</evidence>
<keyword evidence="7" id="KW-0418">Kinase</keyword>
<keyword evidence="8" id="KW-0611">Plant defense</keyword>
<dbReference type="Gene3D" id="2.60.120.680">
    <property type="entry name" value="GOLD domain"/>
    <property type="match status" value="1"/>
</dbReference>
<evidence type="ECO:0000259" key="13">
    <source>
        <dbReference type="PROSITE" id="PS50181"/>
    </source>
</evidence>
<keyword evidence="3" id="KW-0472">Membrane</keyword>
<dbReference type="GO" id="GO:0005886">
    <property type="term" value="C:plasma membrane"/>
    <property type="evidence" value="ECO:0007669"/>
    <property type="project" value="UniProtKB-SubCell"/>
</dbReference>
<dbReference type="EMBL" id="LR999456">
    <property type="protein sequence ID" value="CAE6085098.1"/>
    <property type="molecule type" value="Genomic_DNA"/>
</dbReference>
<keyword evidence="9 10" id="KW-0067">ATP-binding</keyword>
<evidence type="ECO:0000256" key="9">
    <source>
        <dbReference type="ARBA" id="ARBA00022840"/>
    </source>
</evidence>
<dbReference type="PROSITE" id="PS00107">
    <property type="entry name" value="PROTEIN_KINASE_ATP"/>
    <property type="match status" value="1"/>
</dbReference>
<dbReference type="Pfam" id="PF25268">
    <property type="entry name" value="DUF7866"/>
    <property type="match status" value="1"/>
</dbReference>
<evidence type="ECO:0000256" key="3">
    <source>
        <dbReference type="ARBA" id="ARBA00022475"/>
    </source>
</evidence>
<dbReference type="InterPro" id="IPR001810">
    <property type="entry name" value="F-box_dom"/>
</dbReference>
<dbReference type="GO" id="GO:0005524">
    <property type="term" value="F:ATP binding"/>
    <property type="evidence" value="ECO:0007669"/>
    <property type="project" value="UniProtKB-UniRule"/>
</dbReference>
<accession>A0A8S2AE61</accession>
<dbReference type="PANTHER" id="PTHR47532">
    <property type="entry name" value="RETINAL-BINDING PROTEIN"/>
    <property type="match status" value="1"/>
</dbReference>
<evidence type="ECO:0000256" key="11">
    <source>
        <dbReference type="SAM" id="MobiDB-lite"/>
    </source>
</evidence>
<organism evidence="14 15">
    <name type="scientific">Arabidopsis arenosa</name>
    <name type="common">Sand rock-cress</name>
    <name type="synonym">Cardaminopsis arenosa</name>
    <dbReference type="NCBI Taxonomy" id="38785"/>
    <lineage>
        <taxon>Eukaryota</taxon>
        <taxon>Viridiplantae</taxon>
        <taxon>Streptophyta</taxon>
        <taxon>Embryophyta</taxon>
        <taxon>Tracheophyta</taxon>
        <taxon>Spermatophyta</taxon>
        <taxon>Magnoliopsida</taxon>
        <taxon>eudicotyledons</taxon>
        <taxon>Gunneridae</taxon>
        <taxon>Pentapetalae</taxon>
        <taxon>rosids</taxon>
        <taxon>malvids</taxon>
        <taxon>Brassicales</taxon>
        <taxon>Brassicaceae</taxon>
        <taxon>Camelineae</taxon>
        <taxon>Arabidopsis</taxon>
    </lineage>
</organism>
<dbReference type="InterPro" id="IPR017441">
    <property type="entry name" value="Protein_kinase_ATP_BS"/>
</dbReference>
<proteinExistence type="predicted"/>
<evidence type="ECO:0000313" key="14">
    <source>
        <dbReference type="EMBL" id="CAE6085098.1"/>
    </source>
</evidence>
<dbReference type="SUPFAM" id="SSF81383">
    <property type="entry name" value="F-box domain"/>
    <property type="match status" value="1"/>
</dbReference>
<feature type="region of interest" description="Disordered" evidence="11">
    <location>
        <begin position="1"/>
        <end position="45"/>
    </location>
</feature>
<dbReference type="InterPro" id="IPR053781">
    <property type="entry name" value="F-box_AtFBL13-like"/>
</dbReference>
<feature type="domain" description="F-box" evidence="13">
    <location>
        <begin position="1073"/>
        <end position="1121"/>
    </location>
</feature>
<dbReference type="InterPro" id="IPR036047">
    <property type="entry name" value="F-box-like_dom_sf"/>
</dbReference>
<reference evidence="14" key="1">
    <citation type="submission" date="2021-01" db="EMBL/GenBank/DDBJ databases">
        <authorList>
            <person name="Bezrukov I."/>
        </authorList>
    </citation>
    <scope>NUCLEOTIDE SEQUENCE</scope>
</reference>
<dbReference type="CDD" id="cd22160">
    <property type="entry name" value="F-box_AtFBL13-like"/>
    <property type="match status" value="1"/>
</dbReference>
<name>A0A8S2AE61_ARAAE</name>
<keyword evidence="6 10" id="KW-0547">Nucleotide-binding</keyword>
<evidence type="ECO:0000313" key="15">
    <source>
        <dbReference type="Proteomes" id="UP000682877"/>
    </source>
</evidence>
<feature type="binding site" evidence="10">
    <location>
        <position position="104"/>
    </location>
    <ligand>
        <name>ATP</name>
        <dbReference type="ChEBI" id="CHEBI:30616"/>
    </ligand>
</feature>
<feature type="compositionally biased region" description="Basic and acidic residues" evidence="11">
    <location>
        <begin position="1"/>
        <end position="10"/>
    </location>
</feature>